<dbReference type="EMBL" id="FNAI01000027">
    <property type="protein sequence ID" value="SDF73760.1"/>
    <property type="molecule type" value="Genomic_DNA"/>
</dbReference>
<dbReference type="PROSITE" id="PS51192">
    <property type="entry name" value="HELICASE_ATP_BIND_1"/>
    <property type="match status" value="1"/>
</dbReference>
<dbReference type="PROSITE" id="PS00690">
    <property type="entry name" value="DEAH_ATP_HELICASE"/>
    <property type="match status" value="1"/>
</dbReference>
<dbReference type="Proteomes" id="UP000199072">
    <property type="component" value="Unassembled WGS sequence"/>
</dbReference>
<keyword evidence="4 12" id="KW-0347">Helicase</keyword>
<dbReference type="Pfam" id="PF00271">
    <property type="entry name" value="Helicase_C"/>
    <property type="match status" value="1"/>
</dbReference>
<evidence type="ECO:0000256" key="6">
    <source>
        <dbReference type="ARBA" id="ARBA00023125"/>
    </source>
</evidence>
<comment type="similarity">
    <text evidence="1">Belongs to the helicase family. RecQ subfamily.</text>
</comment>
<protein>
    <recommendedName>
        <fullName evidence="9">DNA 3'-5' helicase</fullName>
        <ecNumber evidence="9">5.6.2.4</ecNumber>
    </recommendedName>
</protein>
<reference evidence="12 13" key="1">
    <citation type="submission" date="2016-10" db="EMBL/GenBank/DDBJ databases">
        <authorList>
            <person name="de Groot N.N."/>
        </authorList>
    </citation>
    <scope>NUCLEOTIDE SEQUENCE [LARGE SCALE GENOMIC DNA]</scope>
    <source>
        <strain evidence="12 13">47C3B</strain>
    </source>
</reference>
<dbReference type="CDD" id="cd17920">
    <property type="entry name" value="DEXHc_RecQ"/>
    <property type="match status" value="1"/>
</dbReference>
<dbReference type="GO" id="GO:0009378">
    <property type="term" value="F:four-way junction helicase activity"/>
    <property type="evidence" value="ECO:0007669"/>
    <property type="project" value="TreeGrafter"/>
</dbReference>
<evidence type="ECO:0000256" key="3">
    <source>
        <dbReference type="ARBA" id="ARBA00022801"/>
    </source>
</evidence>
<dbReference type="GO" id="GO:0005694">
    <property type="term" value="C:chromosome"/>
    <property type="evidence" value="ECO:0007669"/>
    <property type="project" value="TreeGrafter"/>
</dbReference>
<dbReference type="InterPro" id="IPR004589">
    <property type="entry name" value="DNA_helicase_ATP-dep_RecQ"/>
</dbReference>
<comment type="catalytic activity">
    <reaction evidence="8">
        <text>Couples ATP hydrolysis with the unwinding of duplex DNA by translocating in the 3'-5' direction.</text>
        <dbReference type="EC" id="5.6.2.4"/>
    </reaction>
</comment>
<evidence type="ECO:0000256" key="7">
    <source>
        <dbReference type="ARBA" id="ARBA00023235"/>
    </source>
</evidence>
<dbReference type="NCBIfam" id="TIGR00614">
    <property type="entry name" value="recQ_fam"/>
    <property type="match status" value="1"/>
</dbReference>
<dbReference type="EC" id="5.6.2.4" evidence="9"/>
<keyword evidence="7" id="KW-0413">Isomerase</keyword>
<organism evidence="12 13">
    <name type="scientific">Mucilaginibacter pineti</name>
    <dbReference type="NCBI Taxonomy" id="1391627"/>
    <lineage>
        <taxon>Bacteria</taxon>
        <taxon>Pseudomonadati</taxon>
        <taxon>Bacteroidota</taxon>
        <taxon>Sphingobacteriia</taxon>
        <taxon>Sphingobacteriales</taxon>
        <taxon>Sphingobacteriaceae</taxon>
        <taxon>Mucilaginibacter</taxon>
    </lineage>
</organism>
<feature type="domain" description="Helicase ATP-binding" evidence="10">
    <location>
        <begin position="26"/>
        <end position="201"/>
    </location>
</feature>
<proteinExistence type="inferred from homology"/>
<dbReference type="InterPro" id="IPR001650">
    <property type="entry name" value="Helicase_C-like"/>
</dbReference>
<dbReference type="GO" id="GO:0043138">
    <property type="term" value="F:3'-5' DNA helicase activity"/>
    <property type="evidence" value="ECO:0007669"/>
    <property type="project" value="UniProtKB-EC"/>
</dbReference>
<dbReference type="SMART" id="SM00487">
    <property type="entry name" value="DEXDc"/>
    <property type="match status" value="1"/>
</dbReference>
<dbReference type="GO" id="GO:0006281">
    <property type="term" value="P:DNA repair"/>
    <property type="evidence" value="ECO:0007669"/>
    <property type="project" value="TreeGrafter"/>
</dbReference>
<dbReference type="STRING" id="1391627.SAMN05216464_12729"/>
<dbReference type="GO" id="GO:0016787">
    <property type="term" value="F:hydrolase activity"/>
    <property type="evidence" value="ECO:0007669"/>
    <property type="project" value="UniProtKB-KW"/>
</dbReference>
<dbReference type="PROSITE" id="PS51194">
    <property type="entry name" value="HELICASE_CTER"/>
    <property type="match status" value="1"/>
</dbReference>
<evidence type="ECO:0000256" key="2">
    <source>
        <dbReference type="ARBA" id="ARBA00022741"/>
    </source>
</evidence>
<evidence type="ECO:0000256" key="4">
    <source>
        <dbReference type="ARBA" id="ARBA00022806"/>
    </source>
</evidence>
<evidence type="ECO:0000256" key="1">
    <source>
        <dbReference type="ARBA" id="ARBA00005446"/>
    </source>
</evidence>
<dbReference type="GO" id="GO:0003677">
    <property type="term" value="F:DNA binding"/>
    <property type="evidence" value="ECO:0007669"/>
    <property type="project" value="UniProtKB-KW"/>
</dbReference>
<dbReference type="PANTHER" id="PTHR13710">
    <property type="entry name" value="DNA HELICASE RECQ FAMILY MEMBER"/>
    <property type="match status" value="1"/>
</dbReference>
<dbReference type="SUPFAM" id="SSF52540">
    <property type="entry name" value="P-loop containing nucleoside triphosphate hydrolases"/>
    <property type="match status" value="1"/>
</dbReference>
<dbReference type="InterPro" id="IPR027417">
    <property type="entry name" value="P-loop_NTPase"/>
</dbReference>
<dbReference type="Pfam" id="PF00270">
    <property type="entry name" value="DEAD"/>
    <property type="match status" value="1"/>
</dbReference>
<dbReference type="GO" id="GO:0006310">
    <property type="term" value="P:DNA recombination"/>
    <property type="evidence" value="ECO:0007669"/>
    <property type="project" value="InterPro"/>
</dbReference>
<evidence type="ECO:0000313" key="12">
    <source>
        <dbReference type="EMBL" id="SDF73760.1"/>
    </source>
</evidence>
<dbReference type="RefSeq" id="WP_091157488.1">
    <property type="nucleotide sequence ID" value="NZ_FNAI01000027.1"/>
</dbReference>
<keyword evidence="3" id="KW-0378">Hydrolase</keyword>
<keyword evidence="6" id="KW-0238">DNA-binding</keyword>
<keyword evidence="2" id="KW-0547">Nucleotide-binding</keyword>
<keyword evidence="13" id="KW-1185">Reference proteome</keyword>
<dbReference type="GO" id="GO:0005737">
    <property type="term" value="C:cytoplasm"/>
    <property type="evidence" value="ECO:0007669"/>
    <property type="project" value="TreeGrafter"/>
</dbReference>
<gene>
    <name evidence="12" type="ORF">SAMN05216464_12729</name>
</gene>
<accession>A0A1G7NKI2</accession>
<evidence type="ECO:0000256" key="9">
    <source>
        <dbReference type="ARBA" id="ARBA00034808"/>
    </source>
</evidence>
<feature type="domain" description="Helicase C-terminal" evidence="11">
    <location>
        <begin position="228"/>
        <end position="374"/>
    </location>
</feature>
<keyword evidence="5" id="KW-0067">ATP-binding</keyword>
<evidence type="ECO:0000259" key="11">
    <source>
        <dbReference type="PROSITE" id="PS51194"/>
    </source>
</evidence>
<evidence type="ECO:0000259" key="10">
    <source>
        <dbReference type="PROSITE" id="PS51192"/>
    </source>
</evidence>
<dbReference type="InterPro" id="IPR014001">
    <property type="entry name" value="Helicase_ATP-bd"/>
</dbReference>
<dbReference type="SMART" id="SM00490">
    <property type="entry name" value="HELICc"/>
    <property type="match status" value="1"/>
</dbReference>
<name>A0A1G7NKI2_9SPHI</name>
<dbReference type="GO" id="GO:0005524">
    <property type="term" value="F:ATP binding"/>
    <property type="evidence" value="ECO:0007669"/>
    <property type="project" value="UniProtKB-KW"/>
</dbReference>
<dbReference type="AlphaFoldDB" id="A0A1G7NKI2"/>
<dbReference type="InterPro" id="IPR002464">
    <property type="entry name" value="DNA/RNA_helicase_DEAH_CS"/>
</dbReference>
<evidence type="ECO:0000256" key="8">
    <source>
        <dbReference type="ARBA" id="ARBA00034617"/>
    </source>
</evidence>
<evidence type="ECO:0000313" key="13">
    <source>
        <dbReference type="Proteomes" id="UP000199072"/>
    </source>
</evidence>
<dbReference type="Gene3D" id="3.40.50.300">
    <property type="entry name" value="P-loop containing nucleotide triphosphate hydrolases"/>
    <property type="match status" value="2"/>
</dbReference>
<dbReference type="InterPro" id="IPR011545">
    <property type="entry name" value="DEAD/DEAH_box_helicase_dom"/>
</dbReference>
<sequence length="539" mass="61583">MDLLLDKYKSHFTDIPSLYDYQSDVLGRLYRKQNTLAIIPTGGGKSLIYQLIALDLEGVTLVIQPLIALMNEQVGELNNVRNIPALALNSNLNFEDQREILRHLDDNSYKLIYLSPERLQNPFFRAALLASGIKISMIVVDEAHCISQWGNSFRPDYGQINSFLEFLRTKGHQPTVLCLTATLSELARNDIAAEFEVSPENIVKKDIIRTNLDLHFKEVEHEDEKGGVLADFLAEYKPQKTIVYLYSQPKCEAYAEEFSGTYRADYYHSGVEAEEKEDVYYNFLHNHLDILFATTAFGMGINIPDIDCVAHLQIPNSVEEYYQQVGRGWRKKTEAKICRCLAVWSATNFDRRIKEAKAQKFTADHLKKAFRALTGSAKIKTVGQIITKNKDALLNSKLQLQLLRYKLEKHGVIKTVGELNGSPLSIEFHQDTPLWERIVAAASGGPDSFVYVSKELGVSLDEIITHLFEQDLIGNIKKLPAMKKDVFFEMLMLEFDENIAQAIIDEINQEVDFKVTRLDELWELFTCKDKLQMLERLLK</sequence>
<dbReference type="PANTHER" id="PTHR13710:SF105">
    <property type="entry name" value="ATP-DEPENDENT DNA HELICASE Q1"/>
    <property type="match status" value="1"/>
</dbReference>
<dbReference type="OrthoDB" id="9763310at2"/>
<evidence type="ECO:0000256" key="5">
    <source>
        <dbReference type="ARBA" id="ARBA00022840"/>
    </source>
</evidence>